<dbReference type="PROSITE" id="PS52045">
    <property type="entry name" value="NEPROSIN_PEP_CD"/>
    <property type="match status" value="1"/>
</dbReference>
<dbReference type="RefSeq" id="XP_056763757.1">
    <property type="nucleotide sequence ID" value="XM_056910931.1"/>
</dbReference>
<dbReference type="PANTHER" id="PTHR31589">
    <property type="entry name" value="PROTEIN, PUTATIVE (DUF239)-RELATED-RELATED"/>
    <property type="match status" value="1"/>
</dbReference>
<reference evidence="3" key="1">
    <citation type="submission" date="2022-12" db="EMBL/GenBank/DDBJ databases">
        <authorList>
            <person name="Petersen C."/>
        </authorList>
    </citation>
    <scope>NUCLEOTIDE SEQUENCE</scope>
    <source>
        <strain evidence="3">IBT 16125</strain>
    </source>
</reference>
<comment type="caution">
    <text evidence="3">The sequence shown here is derived from an EMBL/GenBank/DDBJ whole genome shotgun (WGS) entry which is preliminary data.</text>
</comment>
<dbReference type="InterPro" id="IPR004314">
    <property type="entry name" value="Neprosin"/>
</dbReference>
<feature type="domain" description="Neprosin PEP catalytic" evidence="2">
    <location>
        <begin position="31"/>
        <end position="299"/>
    </location>
</feature>
<evidence type="ECO:0000259" key="2">
    <source>
        <dbReference type="PROSITE" id="PS52045"/>
    </source>
</evidence>
<keyword evidence="4" id="KW-1185">Reference proteome</keyword>
<dbReference type="GeneID" id="81601174"/>
<name>A0AAD6C291_9EURO</name>
<feature type="region of interest" description="Disordered" evidence="1">
    <location>
        <begin position="15"/>
        <end position="39"/>
    </location>
</feature>
<proteinExistence type="predicted"/>
<accession>A0AAD6C291</accession>
<dbReference type="Proteomes" id="UP001213681">
    <property type="component" value="Unassembled WGS sequence"/>
</dbReference>
<dbReference type="Pfam" id="PF03080">
    <property type="entry name" value="Neprosin"/>
    <property type="match status" value="1"/>
</dbReference>
<sequence length="310" mass="34366">MPILRQDLKLLSDKQTLEQCLTKPPPPPAGKEKQSPWPHWYSSTSQKVKNIGTQGGISCYKAAVQNPGDFSLLQTAVIRTDVPTSGNPSKLCHQTIEVGWINFPTQVAEPHLFTFYNTNGYTEIADYKGGWNTEVKGWVQYDHTIFPGAVGGPLCVDGGLQTEMPIRIQLYQGNWWVYVADRWIGYYPASLFSTGEADPSQTLAQGSNQVNWYGEVYQTDIALTTTDMGSGEWPWTRWSHSAFMKNITYLDADGVPHGYYGTQHSFVSDEARYNMEPHYDSGTAWGSYMWIGGPGAGGKIGAVEQEGKGS</sequence>
<dbReference type="EMBL" id="JAPVEA010000007">
    <property type="protein sequence ID" value="KAJ5443677.1"/>
    <property type="molecule type" value="Genomic_DNA"/>
</dbReference>
<evidence type="ECO:0000313" key="4">
    <source>
        <dbReference type="Proteomes" id="UP001213681"/>
    </source>
</evidence>
<reference evidence="3" key="2">
    <citation type="journal article" date="2023" name="IMA Fungus">
        <title>Comparative genomic study of the Penicillium genus elucidates a diverse pangenome and 15 lateral gene transfer events.</title>
        <authorList>
            <person name="Petersen C."/>
            <person name="Sorensen T."/>
            <person name="Nielsen M.R."/>
            <person name="Sondergaard T.E."/>
            <person name="Sorensen J.L."/>
            <person name="Fitzpatrick D.A."/>
            <person name="Frisvad J.C."/>
            <person name="Nielsen K.L."/>
        </authorList>
    </citation>
    <scope>NUCLEOTIDE SEQUENCE</scope>
    <source>
        <strain evidence="3">IBT 16125</strain>
    </source>
</reference>
<organism evidence="3 4">
    <name type="scientific">Penicillium daleae</name>
    <dbReference type="NCBI Taxonomy" id="63821"/>
    <lineage>
        <taxon>Eukaryota</taxon>
        <taxon>Fungi</taxon>
        <taxon>Dikarya</taxon>
        <taxon>Ascomycota</taxon>
        <taxon>Pezizomycotina</taxon>
        <taxon>Eurotiomycetes</taxon>
        <taxon>Eurotiomycetidae</taxon>
        <taxon>Eurotiales</taxon>
        <taxon>Aspergillaceae</taxon>
        <taxon>Penicillium</taxon>
    </lineage>
</organism>
<gene>
    <name evidence="3" type="ORF">N7458_007549</name>
</gene>
<evidence type="ECO:0000256" key="1">
    <source>
        <dbReference type="SAM" id="MobiDB-lite"/>
    </source>
</evidence>
<evidence type="ECO:0000313" key="3">
    <source>
        <dbReference type="EMBL" id="KAJ5443677.1"/>
    </source>
</evidence>
<dbReference type="PANTHER" id="PTHR31589:SF223">
    <property type="entry name" value="PROTEIN, PUTATIVE (DUF239)-RELATED"/>
    <property type="match status" value="1"/>
</dbReference>
<dbReference type="AlphaFoldDB" id="A0AAD6C291"/>
<dbReference type="InterPro" id="IPR053168">
    <property type="entry name" value="Glutamic_endopeptidase"/>
</dbReference>
<protein>
    <submittedName>
        <fullName evidence="3">DUF239-domain-containing protein</fullName>
    </submittedName>
</protein>